<feature type="transmembrane region" description="Helical" evidence="1">
    <location>
        <begin position="6"/>
        <end position="28"/>
    </location>
</feature>
<evidence type="ECO:0000313" key="3">
    <source>
        <dbReference type="Proteomes" id="UP000831947"/>
    </source>
</evidence>
<feature type="transmembrane region" description="Helical" evidence="1">
    <location>
        <begin position="40"/>
        <end position="64"/>
    </location>
</feature>
<accession>A0ABY4PE24</accession>
<keyword evidence="1" id="KW-1133">Transmembrane helix</keyword>
<reference evidence="2 3" key="1">
    <citation type="journal article" date="2022" name="Int. J. Syst. Evol. Microbiol.">
        <title>Apilactobacillus apisilvae sp. nov., Nicolia spurrieriana gen. nov. sp. nov., Bombilactobacillus folatiphilus sp. nov. and Bombilactobacillus thymidiniphilus sp. nov., four new lactic acid bacterial isolates from stingless bees Tetragonula carbonaria and Austroplebeia australis.</title>
        <authorList>
            <person name="Oliphant S.A."/>
            <person name="Watson-Haigh N.S."/>
            <person name="Sumby K.M."/>
            <person name="Gardner J."/>
            <person name="Groom S."/>
            <person name="Jiranek V."/>
        </authorList>
    </citation>
    <scope>NUCLEOTIDE SEQUENCE [LARGE SCALE GENOMIC DNA]</scope>
    <source>
        <strain evidence="2 3">SG4_A1</strain>
    </source>
</reference>
<protein>
    <submittedName>
        <fullName evidence="2">DUF948 domain-containing protein</fullName>
    </submittedName>
</protein>
<gene>
    <name evidence="2" type="ORF">MOO47_07025</name>
</gene>
<proteinExistence type="predicted"/>
<keyword evidence="1" id="KW-0812">Transmembrane</keyword>
<dbReference type="Proteomes" id="UP000831947">
    <property type="component" value="Chromosome"/>
</dbReference>
<keyword evidence="1" id="KW-0472">Membrane</keyword>
<evidence type="ECO:0000256" key="1">
    <source>
        <dbReference type="SAM" id="Phobius"/>
    </source>
</evidence>
<evidence type="ECO:0000313" key="2">
    <source>
        <dbReference type="EMBL" id="UQS83517.1"/>
    </source>
</evidence>
<name>A0ABY4PE24_9LACO</name>
<sequence>MRIAMVISGILAALAFIVLIGFAIVWLVGFKRSKKTSSSVGKIGSSISAIVTAILLVIFVGIYVDYNHKNNVFVEKRIQYNLKYYQLSDKLKSISDEETNSWNDDIYLSSGDDYDPADSIDDIESTYSSDFKKIDKQFEQLSAERTKLQKNNTGKYNFEIYNSSFKKVRNFRNTVVNPSGSYNSFSKKIDNFGQSVDSSMDDLRDATYYR</sequence>
<organism evidence="2 3">
    <name type="scientific">Bombilactobacillus thymidiniphilus</name>
    <dbReference type="NCBI Taxonomy" id="2923363"/>
    <lineage>
        <taxon>Bacteria</taxon>
        <taxon>Bacillati</taxon>
        <taxon>Bacillota</taxon>
        <taxon>Bacilli</taxon>
        <taxon>Lactobacillales</taxon>
        <taxon>Lactobacillaceae</taxon>
        <taxon>Bombilactobacillus</taxon>
    </lineage>
</organism>
<dbReference type="EMBL" id="CP093365">
    <property type="protein sequence ID" value="UQS83517.1"/>
    <property type="molecule type" value="Genomic_DNA"/>
</dbReference>
<dbReference type="RefSeq" id="WP_249512743.1">
    <property type="nucleotide sequence ID" value="NZ_CP093365.1"/>
</dbReference>
<keyword evidence="3" id="KW-1185">Reference proteome</keyword>